<accession>A0A0W0GEE6</accession>
<dbReference type="eggNOG" id="ENOG502STT6">
    <property type="taxonomic scope" value="Eukaryota"/>
</dbReference>
<dbReference type="Proteomes" id="UP000054988">
    <property type="component" value="Unassembled WGS sequence"/>
</dbReference>
<feature type="compositionally biased region" description="Basic and acidic residues" evidence="1">
    <location>
        <begin position="15"/>
        <end position="39"/>
    </location>
</feature>
<evidence type="ECO:0000313" key="3">
    <source>
        <dbReference type="Proteomes" id="UP000054988"/>
    </source>
</evidence>
<feature type="region of interest" description="Disordered" evidence="1">
    <location>
        <begin position="126"/>
        <end position="237"/>
    </location>
</feature>
<organism evidence="2 3">
    <name type="scientific">Moniliophthora roreri</name>
    <name type="common">Frosty pod rot fungus</name>
    <name type="synonym">Monilia roreri</name>
    <dbReference type="NCBI Taxonomy" id="221103"/>
    <lineage>
        <taxon>Eukaryota</taxon>
        <taxon>Fungi</taxon>
        <taxon>Dikarya</taxon>
        <taxon>Basidiomycota</taxon>
        <taxon>Agaricomycotina</taxon>
        <taxon>Agaricomycetes</taxon>
        <taxon>Agaricomycetidae</taxon>
        <taxon>Agaricales</taxon>
        <taxon>Marasmiineae</taxon>
        <taxon>Marasmiaceae</taxon>
        <taxon>Moniliophthora</taxon>
    </lineage>
</organism>
<comment type="caution">
    <text evidence="2">The sequence shown here is derived from an EMBL/GenBank/DDBJ whole genome shotgun (WGS) entry which is preliminary data.</text>
</comment>
<proteinExistence type="predicted"/>
<feature type="compositionally biased region" description="Basic residues" evidence="1">
    <location>
        <begin position="225"/>
        <end position="237"/>
    </location>
</feature>
<dbReference type="EMBL" id="LATX01000214">
    <property type="protein sequence ID" value="KTB46916.1"/>
    <property type="molecule type" value="Genomic_DNA"/>
</dbReference>
<evidence type="ECO:0000313" key="2">
    <source>
        <dbReference type="EMBL" id="KTB46916.1"/>
    </source>
</evidence>
<evidence type="ECO:0000256" key="1">
    <source>
        <dbReference type="SAM" id="MobiDB-lite"/>
    </source>
</evidence>
<protein>
    <submittedName>
        <fullName evidence="2">Uncharacterized protein</fullName>
    </submittedName>
</protein>
<gene>
    <name evidence="2" type="ORF">WG66_509</name>
</gene>
<reference evidence="2 3" key="1">
    <citation type="submission" date="2015-12" db="EMBL/GenBank/DDBJ databases">
        <title>Draft genome sequence of Moniliophthora roreri, the causal agent of frosty pod rot of cacao.</title>
        <authorList>
            <person name="Aime M.C."/>
            <person name="Diaz-Valderrama J.R."/>
            <person name="Kijpornyongpan T."/>
            <person name="Phillips-Mora W."/>
        </authorList>
    </citation>
    <scope>NUCLEOTIDE SEQUENCE [LARGE SCALE GENOMIC DNA]</scope>
    <source>
        <strain evidence="2 3">MCA 2952</strain>
    </source>
</reference>
<name>A0A0W0GEE6_MONRR</name>
<dbReference type="AlphaFoldDB" id="A0A0W0GEE6"/>
<sequence length="237" mass="26974">MSAYHLRPVSPVSVSEDRERERERERETRTRDRELRDSRMSPTHPHRRPLSPTSIRDVDLTHTPHNSKYPAPPTGHELMAMFPPSCNIPVRPEPTSGYFQVQERQFFAQAGKEIVRVRVEIDLPPEDKGLRRDRRGVTPYESPPYNHHTVSVSPSQAARRPHPHHHSQPPPTLHAPTPHSGGPLRITTTSPSSPVPLGPNGSAQTAEDDDDESWRRPMPPAERRRAGKHTRRVVVRD</sequence>
<feature type="region of interest" description="Disordered" evidence="1">
    <location>
        <begin position="1"/>
        <end position="76"/>
    </location>
</feature>